<dbReference type="PROSITE" id="PS51257">
    <property type="entry name" value="PROKAR_LIPOPROTEIN"/>
    <property type="match status" value="1"/>
</dbReference>
<dbReference type="InterPro" id="IPR041662">
    <property type="entry name" value="SusD-like_2"/>
</dbReference>
<evidence type="ECO:0000313" key="2">
    <source>
        <dbReference type="Proteomes" id="UP000659698"/>
    </source>
</evidence>
<dbReference type="RefSeq" id="WP_186639579.1">
    <property type="nucleotide sequence ID" value="NZ_JACOAF010000036.1"/>
</dbReference>
<keyword evidence="2" id="KW-1185">Reference proteome</keyword>
<dbReference type="InterPro" id="IPR011990">
    <property type="entry name" value="TPR-like_helical_dom_sf"/>
</dbReference>
<dbReference type="EMBL" id="JACOAF010000036">
    <property type="protein sequence ID" value="MBC3541072.1"/>
    <property type="molecule type" value="Genomic_DNA"/>
</dbReference>
<dbReference type="SUPFAM" id="SSF48452">
    <property type="entry name" value="TPR-like"/>
    <property type="match status" value="1"/>
</dbReference>
<dbReference type="Gene3D" id="1.25.40.390">
    <property type="match status" value="1"/>
</dbReference>
<keyword evidence="1" id="KW-0449">Lipoprotein</keyword>
<reference evidence="1 2" key="1">
    <citation type="journal article" date="2019" name="Int. J. Syst. Evol. Microbiol.">
        <title>Rufibacter sediminis sp. nov., isolated from freshwater lake sediment.</title>
        <authorList>
            <person name="Qu J.H."/>
            <person name="Zhang L.J."/>
            <person name="Fu Y.H."/>
            <person name="Li H.F."/>
        </authorList>
    </citation>
    <scope>NUCLEOTIDE SEQUENCE [LARGE SCALE GENOMIC DNA]</scope>
    <source>
        <strain evidence="1 2">H-1</strain>
    </source>
</reference>
<dbReference type="Pfam" id="PF12771">
    <property type="entry name" value="SusD-like_2"/>
    <property type="match status" value="1"/>
</dbReference>
<sequence length="472" mass="51728">MKRAYRYILPFILVGALGLQSCDDYFELSENPNQVTDPALSALLATTTQKAGATTYNVSNITSYFVQYLASPSASSTTDIYDIANYSSTWNSLYLAMADIYDMRQKAITEGSSEYVGVANVLMSYHLTLVTDLFGNAPYSEAFRVDILTPKYDSQEQLYSESLKLLNEAITELSKTDATVKLSPTGDLIYAGDRAKWLKLAYALKARQLNKVSKTSSYAPAEVLTAVQNSFTSNADDAGMNVFPARNYWAGVALSNESNLLGGWLSEQLVDQLNGTTFGVVDPRLPKLATATVTNTYKGTPNGAGNVGPASSTVKDESYISRTSPFTSDESPIYLVTYAELKFVEAEAAFRANDKARAYTAYLEGISASMDKFGVSATDKATYLANPAVGVGAANLTLDLIFKEKYITTYLNPEAWNDARRFDYQYKNFTLPANAALTTFIRRVAYPTDEISRNGANVPAVGSLSERLWWDK</sequence>
<evidence type="ECO:0000313" key="1">
    <source>
        <dbReference type="EMBL" id="MBC3541072.1"/>
    </source>
</evidence>
<organism evidence="1 2">
    <name type="scientific">Rufibacter sediminis</name>
    <dbReference type="NCBI Taxonomy" id="2762756"/>
    <lineage>
        <taxon>Bacteria</taxon>
        <taxon>Pseudomonadati</taxon>
        <taxon>Bacteroidota</taxon>
        <taxon>Cytophagia</taxon>
        <taxon>Cytophagales</taxon>
        <taxon>Hymenobacteraceae</taxon>
        <taxon>Rufibacter</taxon>
    </lineage>
</organism>
<accession>A0ABR6VW01</accession>
<gene>
    <name evidence="1" type="ORF">H7U12_15365</name>
</gene>
<comment type="caution">
    <text evidence="1">The sequence shown here is derived from an EMBL/GenBank/DDBJ whole genome shotgun (WGS) entry which is preliminary data.</text>
</comment>
<protein>
    <submittedName>
        <fullName evidence="1">SusD/RagB family nutrient-binding outer membrane lipoprotein</fullName>
    </submittedName>
</protein>
<proteinExistence type="predicted"/>
<dbReference type="Proteomes" id="UP000659698">
    <property type="component" value="Unassembled WGS sequence"/>
</dbReference>
<name>A0ABR6VW01_9BACT</name>